<evidence type="ECO:0000256" key="2">
    <source>
        <dbReference type="ARBA" id="ARBA00022737"/>
    </source>
</evidence>
<dbReference type="AlphaFoldDB" id="A0A6A6UNB2"/>
<dbReference type="SMART" id="SM00320">
    <property type="entry name" value="WD40"/>
    <property type="match status" value="8"/>
</dbReference>
<keyword evidence="2" id="KW-0677">Repeat</keyword>
<accession>A0A6A6UNB2</accession>
<evidence type="ECO:0000313" key="6">
    <source>
        <dbReference type="Proteomes" id="UP000799302"/>
    </source>
</evidence>
<organism evidence="5 6">
    <name type="scientific">Microthyrium microscopicum</name>
    <dbReference type="NCBI Taxonomy" id="703497"/>
    <lineage>
        <taxon>Eukaryota</taxon>
        <taxon>Fungi</taxon>
        <taxon>Dikarya</taxon>
        <taxon>Ascomycota</taxon>
        <taxon>Pezizomycotina</taxon>
        <taxon>Dothideomycetes</taxon>
        <taxon>Dothideomycetes incertae sedis</taxon>
        <taxon>Microthyriales</taxon>
        <taxon>Microthyriaceae</taxon>
        <taxon>Microthyrium</taxon>
    </lineage>
</organism>
<name>A0A6A6UNB2_9PEZI</name>
<dbReference type="InterPro" id="IPR015943">
    <property type="entry name" value="WD40/YVTN_repeat-like_dom_sf"/>
</dbReference>
<dbReference type="PANTHER" id="PTHR19857">
    <property type="entry name" value="MITOCHONDRIAL DIVISION PROTEIN 1-RELATED"/>
    <property type="match status" value="1"/>
</dbReference>
<dbReference type="PROSITE" id="PS50082">
    <property type="entry name" value="WD_REPEATS_2"/>
    <property type="match status" value="2"/>
</dbReference>
<dbReference type="Pfam" id="PF00400">
    <property type="entry name" value="WD40"/>
    <property type="match status" value="4"/>
</dbReference>
<dbReference type="EMBL" id="MU004231">
    <property type="protein sequence ID" value="KAF2673759.1"/>
    <property type="molecule type" value="Genomic_DNA"/>
</dbReference>
<dbReference type="SUPFAM" id="SSF50978">
    <property type="entry name" value="WD40 repeat-like"/>
    <property type="match status" value="1"/>
</dbReference>
<dbReference type="InterPro" id="IPR051179">
    <property type="entry name" value="WD_repeat_multifunction"/>
</dbReference>
<protein>
    <submittedName>
        <fullName evidence="5">WD40 repeat-like protein</fullName>
    </submittedName>
</protein>
<dbReference type="PANTHER" id="PTHR19857:SF8">
    <property type="entry name" value="ANGIO-ASSOCIATED MIGRATORY CELL PROTEIN"/>
    <property type="match status" value="1"/>
</dbReference>
<evidence type="ECO:0000313" key="5">
    <source>
        <dbReference type="EMBL" id="KAF2673759.1"/>
    </source>
</evidence>
<reference evidence="5" key="1">
    <citation type="journal article" date="2020" name="Stud. Mycol.">
        <title>101 Dothideomycetes genomes: a test case for predicting lifestyles and emergence of pathogens.</title>
        <authorList>
            <person name="Haridas S."/>
            <person name="Albert R."/>
            <person name="Binder M."/>
            <person name="Bloem J."/>
            <person name="Labutti K."/>
            <person name="Salamov A."/>
            <person name="Andreopoulos B."/>
            <person name="Baker S."/>
            <person name="Barry K."/>
            <person name="Bills G."/>
            <person name="Bluhm B."/>
            <person name="Cannon C."/>
            <person name="Castanera R."/>
            <person name="Culley D."/>
            <person name="Daum C."/>
            <person name="Ezra D."/>
            <person name="Gonzalez J."/>
            <person name="Henrissat B."/>
            <person name="Kuo A."/>
            <person name="Liang C."/>
            <person name="Lipzen A."/>
            <person name="Lutzoni F."/>
            <person name="Magnuson J."/>
            <person name="Mondo S."/>
            <person name="Nolan M."/>
            <person name="Ohm R."/>
            <person name="Pangilinan J."/>
            <person name="Park H.-J."/>
            <person name="Ramirez L."/>
            <person name="Alfaro M."/>
            <person name="Sun H."/>
            <person name="Tritt A."/>
            <person name="Yoshinaga Y."/>
            <person name="Zwiers L.-H."/>
            <person name="Turgeon B."/>
            <person name="Goodwin S."/>
            <person name="Spatafora J."/>
            <person name="Crous P."/>
            <person name="Grigoriev I."/>
        </authorList>
    </citation>
    <scope>NUCLEOTIDE SEQUENCE</scope>
    <source>
        <strain evidence="5">CBS 115976</strain>
    </source>
</reference>
<dbReference type="InterPro" id="IPR036322">
    <property type="entry name" value="WD40_repeat_dom_sf"/>
</dbReference>
<evidence type="ECO:0000256" key="1">
    <source>
        <dbReference type="ARBA" id="ARBA00022574"/>
    </source>
</evidence>
<feature type="repeat" description="WD" evidence="3">
    <location>
        <begin position="222"/>
        <end position="254"/>
    </location>
</feature>
<dbReference type="OrthoDB" id="10261640at2759"/>
<feature type="repeat" description="WD" evidence="3">
    <location>
        <begin position="125"/>
        <end position="158"/>
    </location>
</feature>
<proteinExistence type="predicted"/>
<feature type="region of interest" description="Disordered" evidence="4">
    <location>
        <begin position="1"/>
        <end position="26"/>
    </location>
</feature>
<dbReference type="Gene3D" id="2.130.10.10">
    <property type="entry name" value="YVTN repeat-like/Quinoprotein amine dehydrogenase"/>
    <property type="match status" value="1"/>
</dbReference>
<dbReference type="InterPro" id="IPR001680">
    <property type="entry name" value="WD40_rpt"/>
</dbReference>
<evidence type="ECO:0000256" key="3">
    <source>
        <dbReference type="PROSITE-ProRule" id="PRU00221"/>
    </source>
</evidence>
<keyword evidence="1 3" id="KW-0853">WD repeat</keyword>
<sequence>MSSQNPNNHHDDDEDDREPAMLDPMEADEVIDVDGDVPMDDEDDDGIEEAIALQNDSSAHFDAHNDSIFCISQHPTDPSIVATGGGDDLAYIFDSTPEPSPVLPSSYQSNPQPVERKSLDIVARLEGHTDSVNALTFTLPRGEYLVTAGLDGQVLVWKDTEGSKLVWKNVANAKEVEEINWVESCPSPAHPNSIALGASDGSVWVYEIGESQDAPLSPVQAYYLHSGPCTAGAWTSDGNLLSTISEDGSFYVWDPWGEAAAAGTTAPNGGQALVTLTPEDERFKVEGGLYSIAISPGGTLAAVGGAQGMIRVVGLPKLAKGKGGSQASGSQAGQILASLQAQTDSVETLSFSDPPTTLLAAGSVDGSIVLFDVAHRYALRRRIEAAHEEEAVIKVEFVHGSGARVTNSWILTSAGNDGIVRRWDCRGGTAAAAKGLIQELKGHRGGGEEGGVLGFVQSSDTGRIVTAGDDSVSLVFNAPL</sequence>
<dbReference type="Proteomes" id="UP000799302">
    <property type="component" value="Unassembled WGS sequence"/>
</dbReference>
<keyword evidence="6" id="KW-1185">Reference proteome</keyword>
<evidence type="ECO:0000256" key="4">
    <source>
        <dbReference type="SAM" id="MobiDB-lite"/>
    </source>
</evidence>
<dbReference type="PROSITE" id="PS50294">
    <property type="entry name" value="WD_REPEATS_REGION"/>
    <property type="match status" value="1"/>
</dbReference>
<gene>
    <name evidence="5" type="ORF">BT63DRAFT_166192</name>
</gene>